<dbReference type="GO" id="GO:0006487">
    <property type="term" value="P:protein N-linked glycosylation"/>
    <property type="evidence" value="ECO:0007669"/>
    <property type="project" value="TreeGrafter"/>
</dbReference>
<comment type="subcellular location">
    <subcellularLocation>
        <location evidence="1 13">Cytoplasm</location>
    </subcellularLocation>
</comment>
<evidence type="ECO:0000256" key="7">
    <source>
        <dbReference type="ARBA" id="ARBA00022723"/>
    </source>
</evidence>
<reference evidence="14" key="1">
    <citation type="submission" date="2021-11" db="EMBL/GenBank/DDBJ databases">
        <authorList>
            <consortium name="Genoscope - CEA"/>
            <person name="William W."/>
        </authorList>
    </citation>
    <scope>NUCLEOTIDE SEQUENCE</scope>
</reference>
<dbReference type="SUPFAM" id="SSF56784">
    <property type="entry name" value="HAD-like"/>
    <property type="match status" value="1"/>
</dbReference>
<feature type="binding site" evidence="12">
    <location>
        <position position="221"/>
    </location>
    <ligand>
        <name>Mg(2+)</name>
        <dbReference type="ChEBI" id="CHEBI:18420"/>
        <label>1</label>
    </ligand>
</feature>
<evidence type="ECO:0000256" key="2">
    <source>
        <dbReference type="ARBA" id="ARBA00004699"/>
    </source>
</evidence>
<keyword evidence="9 13" id="KW-0413">Isomerase</keyword>
<comment type="similarity">
    <text evidence="3 13">Belongs to the eukaryotic PMM family.</text>
</comment>
<organism evidence="14 15">
    <name type="scientific">Pelagomonas calceolata</name>
    <dbReference type="NCBI Taxonomy" id="35677"/>
    <lineage>
        <taxon>Eukaryota</taxon>
        <taxon>Sar</taxon>
        <taxon>Stramenopiles</taxon>
        <taxon>Ochrophyta</taxon>
        <taxon>Pelagophyceae</taxon>
        <taxon>Pelagomonadales</taxon>
        <taxon>Pelagomonadaceae</taxon>
        <taxon>Pelagomonas</taxon>
    </lineage>
</organism>
<feature type="binding site" evidence="11">
    <location>
        <position position="179"/>
    </location>
    <ligand>
        <name>alpha-D-mannose 1-phosphate</name>
        <dbReference type="ChEBI" id="CHEBI:58409"/>
    </ligand>
</feature>
<accession>A0A8J2T2X5</accession>
<dbReference type="SFLD" id="SFLDS00003">
    <property type="entry name" value="Haloacid_Dehalogenase"/>
    <property type="match status" value="1"/>
</dbReference>
<dbReference type="FunFam" id="3.30.1240.20:FF:000001">
    <property type="entry name" value="Phosphomannomutase"/>
    <property type="match status" value="1"/>
</dbReference>
<comment type="caution">
    <text evidence="14">The sequence shown here is derived from an EMBL/GenBank/DDBJ whole genome shotgun (WGS) entry which is preliminary data.</text>
</comment>
<dbReference type="Gene3D" id="3.40.50.1000">
    <property type="entry name" value="HAD superfamily/HAD-like"/>
    <property type="match status" value="1"/>
</dbReference>
<evidence type="ECO:0000256" key="8">
    <source>
        <dbReference type="ARBA" id="ARBA00022842"/>
    </source>
</evidence>
<keyword evidence="7 12" id="KW-0479">Metal-binding</keyword>
<proteinExistence type="inferred from homology"/>
<dbReference type="GO" id="GO:0046872">
    <property type="term" value="F:metal ion binding"/>
    <property type="evidence" value="ECO:0007669"/>
    <property type="project" value="UniProtKB-KW"/>
</dbReference>
<dbReference type="SFLD" id="SFLDG01143">
    <property type="entry name" value="C2.B.3:_Phosphomannomutase_Lik"/>
    <property type="match status" value="1"/>
</dbReference>
<feature type="binding site" evidence="12">
    <location>
        <position position="12"/>
    </location>
    <ligand>
        <name>Mg(2+)</name>
        <dbReference type="ChEBI" id="CHEBI:18420"/>
        <label>1</label>
    </ligand>
</feature>
<evidence type="ECO:0000256" key="3">
    <source>
        <dbReference type="ARBA" id="ARBA00009736"/>
    </source>
</evidence>
<feature type="binding site" evidence="11">
    <location>
        <position position="21"/>
    </location>
    <ligand>
        <name>alpha-D-mannose 1-phosphate</name>
        <dbReference type="ChEBI" id="CHEBI:58409"/>
    </ligand>
</feature>
<name>A0A8J2T2X5_9STRA</name>
<dbReference type="PANTHER" id="PTHR10466:SF0">
    <property type="entry name" value="PHOSPHOMANNOMUTASE"/>
    <property type="match status" value="1"/>
</dbReference>
<keyword evidence="6 13" id="KW-0963">Cytoplasm</keyword>
<dbReference type="Proteomes" id="UP000789595">
    <property type="component" value="Unassembled WGS sequence"/>
</dbReference>
<evidence type="ECO:0000256" key="12">
    <source>
        <dbReference type="PIRSR" id="PIRSR605002-3"/>
    </source>
</evidence>
<evidence type="ECO:0000256" key="4">
    <source>
        <dbReference type="ARBA" id="ARBA00011738"/>
    </source>
</evidence>
<comment type="cofactor">
    <cofactor evidence="12">
        <name>Mg(2+)</name>
        <dbReference type="ChEBI" id="CHEBI:18420"/>
    </cofactor>
</comment>
<dbReference type="GO" id="GO:0005829">
    <property type="term" value="C:cytosol"/>
    <property type="evidence" value="ECO:0007669"/>
    <property type="project" value="TreeGrafter"/>
</dbReference>
<evidence type="ECO:0000256" key="11">
    <source>
        <dbReference type="PIRSR" id="PIRSR605002-2"/>
    </source>
</evidence>
<evidence type="ECO:0000256" key="6">
    <source>
        <dbReference type="ARBA" id="ARBA00022490"/>
    </source>
</evidence>
<dbReference type="OrthoDB" id="10264771at2759"/>
<evidence type="ECO:0000256" key="9">
    <source>
        <dbReference type="ARBA" id="ARBA00023235"/>
    </source>
</evidence>
<feature type="binding site" evidence="12">
    <location>
        <position position="14"/>
    </location>
    <ligand>
        <name>Mg(2+)</name>
        <dbReference type="ChEBI" id="CHEBI:18420"/>
        <label>1</label>
    </ligand>
</feature>
<dbReference type="EMBL" id="CAKKNE010000006">
    <property type="protein sequence ID" value="CAH0379979.1"/>
    <property type="molecule type" value="Genomic_DNA"/>
</dbReference>
<dbReference type="NCBIfam" id="TIGR01484">
    <property type="entry name" value="HAD-SF-IIB"/>
    <property type="match status" value="1"/>
</dbReference>
<feature type="binding site" evidence="11">
    <location>
        <position position="123"/>
    </location>
    <ligand>
        <name>alpha-D-mannose 1-phosphate</name>
        <dbReference type="ChEBI" id="CHEBI:58409"/>
    </ligand>
</feature>
<evidence type="ECO:0000256" key="10">
    <source>
        <dbReference type="PIRSR" id="PIRSR605002-1"/>
    </source>
</evidence>
<feature type="active site" description="Nucleophile" evidence="10">
    <location>
        <position position="12"/>
    </location>
</feature>
<dbReference type="GO" id="GO:0006013">
    <property type="term" value="P:mannose metabolic process"/>
    <property type="evidence" value="ECO:0007669"/>
    <property type="project" value="TreeGrafter"/>
</dbReference>
<dbReference type="GO" id="GO:0004615">
    <property type="term" value="F:phosphomannomutase activity"/>
    <property type="evidence" value="ECO:0007669"/>
    <property type="project" value="UniProtKB-EC"/>
</dbReference>
<comment type="pathway">
    <text evidence="2 13">Nucleotide-sugar biosynthesis; GDP-alpha-D-mannose biosynthesis; alpha-D-mannose 1-phosphate from D-fructose 6-phosphate: step 2/2.</text>
</comment>
<dbReference type="InterPro" id="IPR023214">
    <property type="entry name" value="HAD_sf"/>
</dbReference>
<keyword evidence="15" id="KW-1185">Reference proteome</keyword>
<feature type="binding site" evidence="11">
    <location>
        <position position="181"/>
    </location>
    <ligand>
        <name>alpha-D-mannose 1-phosphate</name>
        <dbReference type="ChEBI" id="CHEBI:58409"/>
    </ligand>
</feature>
<dbReference type="InterPro" id="IPR043169">
    <property type="entry name" value="PMM_cap"/>
</dbReference>
<dbReference type="SFLD" id="SFLDF00445">
    <property type="entry name" value="alpha-phosphomannomutase"/>
    <property type="match status" value="1"/>
</dbReference>
<dbReference type="SFLD" id="SFLDG01140">
    <property type="entry name" value="C2.B:_Phosphomannomutase_and_P"/>
    <property type="match status" value="1"/>
</dbReference>
<dbReference type="InterPro" id="IPR005002">
    <property type="entry name" value="PMM"/>
</dbReference>
<dbReference type="UniPathway" id="UPA00126">
    <property type="reaction ID" value="UER00424"/>
</dbReference>
<dbReference type="GO" id="GO:0009298">
    <property type="term" value="P:GDP-mannose biosynthetic process"/>
    <property type="evidence" value="ECO:0007669"/>
    <property type="project" value="UniProtKB-UniPathway"/>
</dbReference>
<gene>
    <name evidence="14" type="ORF">PECAL_6P16160</name>
</gene>
<feature type="binding site" evidence="11">
    <location>
        <position position="141"/>
    </location>
    <ligand>
        <name>alpha-D-mannose 1-phosphate</name>
        <dbReference type="ChEBI" id="CHEBI:58409"/>
    </ligand>
</feature>
<dbReference type="PANTHER" id="PTHR10466">
    <property type="entry name" value="PHOSPHOMANNOMUTASE"/>
    <property type="match status" value="1"/>
</dbReference>
<dbReference type="EC" id="5.4.2.8" evidence="5 13"/>
<comment type="function">
    <text evidence="13">Involved in the synthesis of the GDP-mannose and dolichol-phosphate-mannose required for a number of critical mannosyl transfer reactions.</text>
</comment>
<evidence type="ECO:0000313" key="15">
    <source>
        <dbReference type="Proteomes" id="UP000789595"/>
    </source>
</evidence>
<feature type="active site" description="Proton donor/acceptor" evidence="10">
    <location>
        <position position="14"/>
    </location>
</feature>
<evidence type="ECO:0000256" key="13">
    <source>
        <dbReference type="RuleBase" id="RU361118"/>
    </source>
</evidence>
<evidence type="ECO:0000313" key="14">
    <source>
        <dbReference type="EMBL" id="CAH0379979.1"/>
    </source>
</evidence>
<dbReference type="AlphaFoldDB" id="A0A8J2T2X5"/>
<dbReference type="Gene3D" id="3.30.1240.20">
    <property type="match status" value="1"/>
</dbReference>
<evidence type="ECO:0000256" key="5">
    <source>
        <dbReference type="ARBA" id="ARBA00012730"/>
    </source>
</evidence>
<dbReference type="InterPro" id="IPR006379">
    <property type="entry name" value="HAD-SF_hydro_IIB"/>
</dbReference>
<dbReference type="Pfam" id="PF03332">
    <property type="entry name" value="PMM"/>
    <property type="match status" value="1"/>
</dbReference>
<feature type="binding site" evidence="12">
    <location>
        <position position="209"/>
    </location>
    <ligand>
        <name>Mg(2+)</name>
        <dbReference type="ChEBI" id="CHEBI:18420"/>
        <label>1</label>
    </ligand>
</feature>
<comment type="catalytic activity">
    <reaction evidence="13">
        <text>alpha-D-mannose 1-phosphate = D-mannose 6-phosphate</text>
        <dbReference type="Rhea" id="RHEA:11140"/>
        <dbReference type="ChEBI" id="CHEBI:58409"/>
        <dbReference type="ChEBI" id="CHEBI:58735"/>
        <dbReference type="EC" id="5.4.2.8"/>
    </reaction>
</comment>
<sequence length="247" mass="27868">MPATKRTLALFDVDGTLTPARLKITPEMKAFLQELRKTISIGVVGGSDFVKQQEQIGSDSLSNFDYSFAENGLVAYKNDELIAKASFAQKIGEEELQKLINWVLAYLSKITLPIKRGTFIEFRTGMLNISPIGRNCARDERNAFEEYDLKNNIRKDMVAAMQKEFAHLNLTFSIGGQISFDVFPAGWDKTYCLQFVDRSLFDEVHFFGDKTFEGGNDYEIFTHPDVKGHSVTSPDDTKAQCTELFLS</sequence>
<feature type="binding site" evidence="11">
    <location>
        <position position="134"/>
    </location>
    <ligand>
        <name>alpha-D-mannose 1-phosphate</name>
        <dbReference type="ChEBI" id="CHEBI:58409"/>
    </ligand>
</feature>
<dbReference type="InterPro" id="IPR036412">
    <property type="entry name" value="HAD-like_sf"/>
</dbReference>
<dbReference type="CDD" id="cd02585">
    <property type="entry name" value="HAD_PMM"/>
    <property type="match status" value="1"/>
</dbReference>
<comment type="subunit">
    <text evidence="4 13">Homodimer.</text>
</comment>
<evidence type="ECO:0000256" key="1">
    <source>
        <dbReference type="ARBA" id="ARBA00004496"/>
    </source>
</evidence>
<protein>
    <recommendedName>
        <fullName evidence="5 13">Phosphomannomutase</fullName>
        <ecNumber evidence="5 13">5.4.2.8</ecNumber>
    </recommendedName>
</protein>
<keyword evidence="8 12" id="KW-0460">Magnesium</keyword>